<sequence length="1311" mass="149394">MVPKAEPQTNGNTNPSTPTKEHSSRLSGVTNSLFSIGDLFKDSGREGSKTVKFPEKLLKALDQKMQNIAMLKDSGYTDQLLRRTIAVFWGSLRDESFYRQMKENRKIEELILHFVTTATGVLRKDQSLAPDAWKGELNNQIEQFIRILRECLRTISSVQPELTQRLDMYAAKLSTPAPQIGADGKESGHGHNQSQSGSGAWSSTYSHSIADMPLVKTVARLFGKSDQEVQKDVNTLRRICTEKAALTDLKTCLKNINMNMPFPGRRDDFDSEEAFNHWKTTELAQLSQLMVIMVQFNPELAKSTPSEILPAVPEGVRPSSLYATTPSFSGDPYASPSSRHGSISSRYSLNGSLNPEAAADAVEADDETPSGHNFTYIPPNPKRYYKRLLELCLQYDLEAMSELPEDQEVSLGILSPRHLEVINECAVRWRIHQSYRVTAFLDVIRYKYEREEVPLDCVPEALGMVEKTSLESPPTHWMSQDAEYLAGVYGNLFNLFLGSLYHALDDIPALKMDNIAPYLTVLEAIQDSRLIERYNLDIRARVSDLVERVKVIAAHRYTEKITELNSQAGVNRALPLLMILEWMDKNTKTLNKRFPEPLLGQIDIVAHMLEVQTPLFLADLENVRRRLLEGSQNLPTPDVPIEDVFELFRRSRVCFERYEVFCEDVPLEFDLTGYFEPYVRLWLAATDAKTMQWVQSSISMDKFEPVGAEGHSSSIVDLFDSLKSALDFLLSLEWPDEYQQARFLTALSKSIGKCIEQYCSTIEQMFMEEMFPRPPPEATPTTKQNAWLEKAKATVATIQGEKKVEPFNFQPASCVRLNNVEAARGLLDQIYAKIDGDKVAQTIRKFAPPVPEKTNRLGFLFTVKVVEADSLVPGDASPSAKLDSFVTLSDERGMRLAKTRTIYESLEPKWDETFDITVRDQPLWLMASVRDRALIGKHDTVGRSYICLDPRRFGDFLAHEIYLDLDTGGRLHLRISMEGEKDDIEFYFGRAFRSLKRTTSDMARVFVDKMSPFIRQSLSLNLLHSLVRPGGASALALERLNYKQALGGVQALYRSALGNRVPEEPVIPLPPSERPRFKAESLSDADIEQVISPLFEYFEANLQILNTYLTEVTKEMVMKRIWKELLTVIEGLLIPPLSDTPSDMKPLSDKEVDIVFKWLKFLNNYFYADGDGLPLELLQNQRYRDIMSIRLYYDWHSDSLMEECVRMMNQRLRIAPSLRKRGKSVYQQKNLGTIKKRKREKREEKKQEPSNGEIILRILRMRPNTRDFIAQQMQFISQVQGDAEETSPMGGRRRDSSMGLALPPMQEEREH</sequence>
<dbReference type="PANTHER" id="PTHR47263">
    <property type="entry name" value="ADENYLATE CYCLASE ACTIVATION PROTEIN GIT1"/>
    <property type="match status" value="1"/>
</dbReference>
<dbReference type="EMBL" id="KV424134">
    <property type="protein sequence ID" value="KZT50943.1"/>
    <property type="molecule type" value="Genomic_DNA"/>
</dbReference>
<dbReference type="SMART" id="SM00239">
    <property type="entry name" value="C2"/>
    <property type="match status" value="1"/>
</dbReference>
<evidence type="ECO:0000259" key="4">
    <source>
        <dbReference type="PROSITE" id="PS51259"/>
    </source>
</evidence>
<feature type="domain" description="C2" evidence="2">
    <location>
        <begin position="844"/>
        <end position="961"/>
    </location>
</feature>
<feature type="region of interest" description="Disordered" evidence="1">
    <location>
        <begin position="177"/>
        <end position="202"/>
    </location>
</feature>
<evidence type="ECO:0000259" key="2">
    <source>
        <dbReference type="PROSITE" id="PS50004"/>
    </source>
</evidence>
<proteinExistence type="predicted"/>
<accession>A0A165CK52</accession>
<evidence type="ECO:0000259" key="3">
    <source>
        <dbReference type="PROSITE" id="PS51258"/>
    </source>
</evidence>
<dbReference type="InParanoid" id="A0A165CK52"/>
<dbReference type="PROSITE" id="PS50004">
    <property type="entry name" value="C2"/>
    <property type="match status" value="1"/>
</dbReference>
<dbReference type="SUPFAM" id="SSF49562">
    <property type="entry name" value="C2 domain (Calcium/lipid-binding domain, CaLB)"/>
    <property type="match status" value="1"/>
</dbReference>
<feature type="compositionally biased region" description="Polar residues" evidence="1">
    <location>
        <begin position="7"/>
        <end position="18"/>
    </location>
</feature>
<dbReference type="InterPro" id="IPR000008">
    <property type="entry name" value="C2_dom"/>
</dbReference>
<dbReference type="OrthoDB" id="2015333at2759"/>
<gene>
    <name evidence="5" type="ORF">CALCODRAFT_443801</name>
</gene>
<keyword evidence="6" id="KW-1185">Reference proteome</keyword>
<dbReference type="PROSITE" id="PS51258">
    <property type="entry name" value="MHD1"/>
    <property type="match status" value="1"/>
</dbReference>
<dbReference type="FunCoup" id="A0A165CK52">
    <property type="interactions" value="23"/>
</dbReference>
<feature type="region of interest" description="Disordered" evidence="1">
    <location>
        <begin position="1279"/>
        <end position="1311"/>
    </location>
</feature>
<evidence type="ECO:0000256" key="1">
    <source>
        <dbReference type="SAM" id="MobiDB-lite"/>
    </source>
</evidence>
<feature type="domain" description="MHD2" evidence="4">
    <location>
        <begin position="1088"/>
        <end position="1204"/>
    </location>
</feature>
<dbReference type="CDD" id="cd04043">
    <property type="entry name" value="C2_Munc13_fungal"/>
    <property type="match status" value="1"/>
</dbReference>
<dbReference type="InterPro" id="IPR014772">
    <property type="entry name" value="Munc13_dom-2"/>
</dbReference>
<organism evidence="5 6">
    <name type="scientific">Calocera cornea HHB12733</name>
    <dbReference type="NCBI Taxonomy" id="1353952"/>
    <lineage>
        <taxon>Eukaryota</taxon>
        <taxon>Fungi</taxon>
        <taxon>Dikarya</taxon>
        <taxon>Basidiomycota</taxon>
        <taxon>Agaricomycotina</taxon>
        <taxon>Dacrymycetes</taxon>
        <taxon>Dacrymycetales</taxon>
        <taxon>Dacrymycetaceae</taxon>
        <taxon>Calocera</taxon>
    </lineage>
</organism>
<dbReference type="InterPro" id="IPR052811">
    <property type="entry name" value="Glucose_resp_signaling"/>
</dbReference>
<dbReference type="PROSITE" id="PS51259">
    <property type="entry name" value="MHD2"/>
    <property type="match status" value="1"/>
</dbReference>
<dbReference type="STRING" id="1353952.A0A165CK52"/>
<dbReference type="InterPro" id="IPR035892">
    <property type="entry name" value="C2_domain_sf"/>
</dbReference>
<dbReference type="Proteomes" id="UP000076842">
    <property type="component" value="Unassembled WGS sequence"/>
</dbReference>
<dbReference type="Pfam" id="PF00168">
    <property type="entry name" value="C2"/>
    <property type="match status" value="1"/>
</dbReference>
<protein>
    <submittedName>
        <fullName evidence="5">Uncharacterized protein</fullName>
    </submittedName>
</protein>
<reference evidence="5 6" key="1">
    <citation type="journal article" date="2016" name="Mol. Biol. Evol.">
        <title>Comparative Genomics of Early-Diverging Mushroom-Forming Fungi Provides Insights into the Origins of Lignocellulose Decay Capabilities.</title>
        <authorList>
            <person name="Nagy L.G."/>
            <person name="Riley R."/>
            <person name="Tritt A."/>
            <person name="Adam C."/>
            <person name="Daum C."/>
            <person name="Floudas D."/>
            <person name="Sun H."/>
            <person name="Yadav J.S."/>
            <person name="Pangilinan J."/>
            <person name="Larsson K.H."/>
            <person name="Matsuura K."/>
            <person name="Barry K."/>
            <person name="Labutti K."/>
            <person name="Kuo R."/>
            <person name="Ohm R.A."/>
            <person name="Bhattacharya S.S."/>
            <person name="Shirouzu T."/>
            <person name="Yoshinaga Y."/>
            <person name="Martin F.M."/>
            <person name="Grigoriev I.V."/>
            <person name="Hibbett D.S."/>
        </authorList>
    </citation>
    <scope>NUCLEOTIDE SEQUENCE [LARGE SCALE GENOMIC DNA]</scope>
    <source>
        <strain evidence="5 6">HHB12733</strain>
    </source>
</reference>
<feature type="compositionally biased region" description="Low complexity" evidence="1">
    <location>
        <begin position="190"/>
        <end position="199"/>
    </location>
</feature>
<feature type="region of interest" description="Disordered" evidence="1">
    <location>
        <begin position="1"/>
        <end position="27"/>
    </location>
</feature>
<evidence type="ECO:0000313" key="5">
    <source>
        <dbReference type="EMBL" id="KZT50943.1"/>
    </source>
</evidence>
<dbReference type="Gene3D" id="1.10.357.50">
    <property type="match status" value="1"/>
</dbReference>
<dbReference type="InterPro" id="IPR010439">
    <property type="entry name" value="MUN_dom"/>
</dbReference>
<dbReference type="PANTHER" id="PTHR47263:SF1">
    <property type="entry name" value="C2 DOMAIN PROTEIN (AFU_ORTHOLOGUE AFUA_7G02350)"/>
    <property type="match status" value="1"/>
</dbReference>
<dbReference type="Pfam" id="PF06292">
    <property type="entry name" value="MUN"/>
    <property type="match status" value="1"/>
</dbReference>
<dbReference type="Gene3D" id="1.20.58.1100">
    <property type="match status" value="1"/>
</dbReference>
<dbReference type="Gene3D" id="2.60.40.150">
    <property type="entry name" value="C2 domain"/>
    <property type="match status" value="1"/>
</dbReference>
<evidence type="ECO:0000313" key="6">
    <source>
        <dbReference type="Proteomes" id="UP000076842"/>
    </source>
</evidence>
<feature type="domain" description="MHD1" evidence="3">
    <location>
        <begin position="639"/>
        <end position="762"/>
    </location>
</feature>
<feature type="region of interest" description="Disordered" evidence="1">
    <location>
        <begin position="1220"/>
        <end position="1249"/>
    </location>
</feature>
<name>A0A165CK52_9BASI</name>
<dbReference type="InterPro" id="IPR014770">
    <property type="entry name" value="Munc13_1"/>
</dbReference>